<gene>
    <name evidence="2" type="ORF">K435DRAFT_880074</name>
</gene>
<dbReference type="InterPro" id="IPR055235">
    <property type="entry name" value="ASD1_cat"/>
</dbReference>
<sequence>MVDAKVVWGSTSITWCEDIGAEPIMWDGYSVDGQSVAQGDLQPYIQRAIDQINFAVGDATQSAAVSEPTSTVQTLGFMATSYVNNPLNPKPQDWDVHVFSDPTWFVQNTSYYDIDSYTHDGKLYFEREHATISANSDVWASSDHL</sequence>
<keyword evidence="3" id="KW-1185">Reference proteome</keyword>
<dbReference type="OrthoDB" id="406864at2759"/>
<evidence type="ECO:0000259" key="1">
    <source>
        <dbReference type="Pfam" id="PF22848"/>
    </source>
</evidence>
<evidence type="ECO:0000313" key="3">
    <source>
        <dbReference type="Proteomes" id="UP000297245"/>
    </source>
</evidence>
<name>A0A4S8KK39_DENBC</name>
<dbReference type="Proteomes" id="UP000297245">
    <property type="component" value="Unassembled WGS sequence"/>
</dbReference>
<protein>
    <recommendedName>
        <fullName evidence="1">Alpha-L-arabinofuranosidase 1 catalytic domain-containing protein</fullName>
    </recommendedName>
</protein>
<organism evidence="2 3">
    <name type="scientific">Dendrothele bispora (strain CBS 962.96)</name>
    <dbReference type="NCBI Taxonomy" id="1314807"/>
    <lineage>
        <taxon>Eukaryota</taxon>
        <taxon>Fungi</taxon>
        <taxon>Dikarya</taxon>
        <taxon>Basidiomycota</taxon>
        <taxon>Agaricomycotina</taxon>
        <taxon>Agaricomycetes</taxon>
        <taxon>Agaricomycetidae</taxon>
        <taxon>Agaricales</taxon>
        <taxon>Agaricales incertae sedis</taxon>
        <taxon>Dendrothele</taxon>
    </lineage>
</organism>
<reference evidence="2 3" key="1">
    <citation type="journal article" date="2019" name="Nat. Ecol. Evol.">
        <title>Megaphylogeny resolves global patterns of mushroom evolution.</title>
        <authorList>
            <person name="Varga T."/>
            <person name="Krizsan K."/>
            <person name="Foldi C."/>
            <person name="Dima B."/>
            <person name="Sanchez-Garcia M."/>
            <person name="Sanchez-Ramirez S."/>
            <person name="Szollosi G.J."/>
            <person name="Szarkandi J.G."/>
            <person name="Papp V."/>
            <person name="Albert L."/>
            <person name="Andreopoulos W."/>
            <person name="Angelini C."/>
            <person name="Antonin V."/>
            <person name="Barry K.W."/>
            <person name="Bougher N.L."/>
            <person name="Buchanan P."/>
            <person name="Buyck B."/>
            <person name="Bense V."/>
            <person name="Catcheside P."/>
            <person name="Chovatia M."/>
            <person name="Cooper J."/>
            <person name="Damon W."/>
            <person name="Desjardin D."/>
            <person name="Finy P."/>
            <person name="Geml J."/>
            <person name="Haridas S."/>
            <person name="Hughes K."/>
            <person name="Justo A."/>
            <person name="Karasinski D."/>
            <person name="Kautmanova I."/>
            <person name="Kiss B."/>
            <person name="Kocsube S."/>
            <person name="Kotiranta H."/>
            <person name="LaButti K.M."/>
            <person name="Lechner B.E."/>
            <person name="Liimatainen K."/>
            <person name="Lipzen A."/>
            <person name="Lukacs Z."/>
            <person name="Mihaltcheva S."/>
            <person name="Morgado L.N."/>
            <person name="Niskanen T."/>
            <person name="Noordeloos M.E."/>
            <person name="Ohm R.A."/>
            <person name="Ortiz-Santana B."/>
            <person name="Ovrebo C."/>
            <person name="Racz N."/>
            <person name="Riley R."/>
            <person name="Savchenko A."/>
            <person name="Shiryaev A."/>
            <person name="Soop K."/>
            <person name="Spirin V."/>
            <person name="Szebenyi C."/>
            <person name="Tomsovsky M."/>
            <person name="Tulloss R.E."/>
            <person name="Uehling J."/>
            <person name="Grigoriev I.V."/>
            <person name="Vagvolgyi C."/>
            <person name="Papp T."/>
            <person name="Martin F.M."/>
            <person name="Miettinen O."/>
            <person name="Hibbett D.S."/>
            <person name="Nagy L.G."/>
        </authorList>
    </citation>
    <scope>NUCLEOTIDE SEQUENCE [LARGE SCALE GENOMIC DNA]</scope>
    <source>
        <strain evidence="2 3">CBS 962.96</strain>
    </source>
</reference>
<dbReference type="EMBL" id="ML181449">
    <property type="protein sequence ID" value="THU75847.1"/>
    <property type="molecule type" value="Genomic_DNA"/>
</dbReference>
<feature type="domain" description="Alpha-L-arabinofuranosidase 1 catalytic" evidence="1">
    <location>
        <begin position="13"/>
        <end position="63"/>
    </location>
</feature>
<dbReference type="Pfam" id="PF22848">
    <property type="entry name" value="ASD1_dom"/>
    <property type="match status" value="1"/>
</dbReference>
<evidence type="ECO:0000313" key="2">
    <source>
        <dbReference type="EMBL" id="THU75847.1"/>
    </source>
</evidence>
<accession>A0A4S8KK39</accession>
<proteinExistence type="predicted"/>
<dbReference type="AlphaFoldDB" id="A0A4S8KK39"/>